<organism evidence="2 3">
    <name type="scientific">Takifugu flavidus</name>
    <name type="common">sansaifugu</name>
    <dbReference type="NCBI Taxonomy" id="433684"/>
    <lineage>
        <taxon>Eukaryota</taxon>
        <taxon>Metazoa</taxon>
        <taxon>Chordata</taxon>
        <taxon>Craniata</taxon>
        <taxon>Vertebrata</taxon>
        <taxon>Euteleostomi</taxon>
        <taxon>Actinopterygii</taxon>
        <taxon>Neopterygii</taxon>
        <taxon>Teleostei</taxon>
        <taxon>Neoteleostei</taxon>
        <taxon>Acanthomorphata</taxon>
        <taxon>Eupercaria</taxon>
        <taxon>Tetraodontiformes</taxon>
        <taxon>Tetradontoidea</taxon>
        <taxon>Tetraodontidae</taxon>
        <taxon>Takifugu</taxon>
    </lineage>
</organism>
<comment type="caution">
    <text evidence="2">The sequence shown here is derived from an EMBL/GenBank/DDBJ whole genome shotgun (WGS) entry which is preliminary data.</text>
</comment>
<feature type="region of interest" description="Disordered" evidence="1">
    <location>
        <begin position="1"/>
        <end position="20"/>
    </location>
</feature>
<protein>
    <submittedName>
        <fullName evidence="2">Uncharacterized protein</fullName>
    </submittedName>
</protein>
<keyword evidence="3" id="KW-1185">Reference proteome</keyword>
<reference evidence="2 3" key="1">
    <citation type="submission" date="2019-04" db="EMBL/GenBank/DDBJ databases">
        <title>Chromosome genome assembly for Takifugu flavidus.</title>
        <authorList>
            <person name="Xiao S."/>
        </authorList>
    </citation>
    <scope>NUCLEOTIDE SEQUENCE [LARGE SCALE GENOMIC DNA]</scope>
    <source>
        <strain evidence="2">HTHZ2018</strain>
        <tissue evidence="2">Muscle</tissue>
    </source>
</reference>
<dbReference type="Proteomes" id="UP000324091">
    <property type="component" value="Chromosome 5"/>
</dbReference>
<evidence type="ECO:0000256" key="1">
    <source>
        <dbReference type="SAM" id="MobiDB-lite"/>
    </source>
</evidence>
<accession>A0A5C6MYL3</accession>
<dbReference type="AlphaFoldDB" id="A0A5C6MYL3"/>
<feature type="non-terminal residue" evidence="2">
    <location>
        <position position="1"/>
    </location>
</feature>
<dbReference type="EMBL" id="RHFK02000018">
    <property type="protein sequence ID" value="TWW60166.1"/>
    <property type="molecule type" value="Genomic_DNA"/>
</dbReference>
<proteinExistence type="predicted"/>
<evidence type="ECO:0000313" key="3">
    <source>
        <dbReference type="Proteomes" id="UP000324091"/>
    </source>
</evidence>
<name>A0A5C6MYL3_9TELE</name>
<evidence type="ECO:0000313" key="2">
    <source>
        <dbReference type="EMBL" id="TWW60166.1"/>
    </source>
</evidence>
<sequence length="96" mass="10793">PSCSSRTVAEEPSDEEASLTGTSAHLVALLLWERSRQADKDGANEATSAWLRRNRFIVGPQRFDFHYVLYGLKPQDHIGFLVFTLGLTSDKKVWLS</sequence>
<gene>
    <name evidence="2" type="ORF">D4764_05G0002560</name>
</gene>